<sequence>MNTEDIKKLILDIKNDKISLEEGVNILKDLPFKDLGYAKIDNHREMRVGYPEVIYCAGKTVDQIKGIIEFMLTKENNVLGTRATKEAYEEVKKICPEAEYNELARTIVIKKREVKSKDGYIAVVTAGTSDIPVSEEAAVTAELFGNKVERIYDVGVAGIHRLFDKLELIRGARVVVVAAGMEGALASVVGGLVDKPVIAVPTSIGYGANFQGLSALLSMLNSCASGVSVVNIDNGFGAGYLASMINNL</sequence>
<organism evidence="2 3">
    <name type="scientific">Clostridium botulinum B2 450</name>
    <dbReference type="NCBI Taxonomy" id="1379739"/>
    <lineage>
        <taxon>Bacteria</taxon>
        <taxon>Bacillati</taxon>
        <taxon>Bacillota</taxon>
        <taxon>Clostridia</taxon>
        <taxon>Eubacteriales</taxon>
        <taxon>Clostridiaceae</taxon>
        <taxon>Clostridium</taxon>
    </lineage>
</organism>
<dbReference type="InterPro" id="IPR000031">
    <property type="entry name" value="PurE_dom"/>
</dbReference>
<dbReference type="EMBL" id="JXSU01000006">
    <property type="protein sequence ID" value="KIS25099.1"/>
    <property type="molecule type" value="Genomic_DNA"/>
</dbReference>
<dbReference type="Proteomes" id="UP000032250">
    <property type="component" value="Unassembled WGS sequence"/>
</dbReference>
<dbReference type="HOGENOM" id="CLU_065705_0_0_9"/>
<dbReference type="InterPro" id="IPR039476">
    <property type="entry name" value="P2CMN_synthase_LarB"/>
</dbReference>
<evidence type="ECO:0000259" key="1">
    <source>
        <dbReference type="SMART" id="SM01001"/>
    </source>
</evidence>
<dbReference type="SUPFAM" id="SSF52255">
    <property type="entry name" value="N5-CAIR mutase (phosphoribosylaminoimidazole carboxylase, PurE)"/>
    <property type="match status" value="1"/>
</dbReference>
<dbReference type="PANTHER" id="PTHR43064:SF1">
    <property type="entry name" value="SLL1489 PROTEIN"/>
    <property type="match status" value="1"/>
</dbReference>
<dbReference type="PANTHER" id="PTHR43064">
    <property type="entry name" value="PHOSPHORIBOSYLAMINOIMIDAZOLE CARBOXYLASE-RELATED"/>
    <property type="match status" value="1"/>
</dbReference>
<feature type="domain" description="PurE" evidence="1">
    <location>
        <begin position="119"/>
        <end position="248"/>
    </location>
</feature>
<proteinExistence type="predicted"/>
<reference evidence="2 3" key="1">
    <citation type="submission" date="2014-06" db="EMBL/GenBank/DDBJ databases">
        <title>Genome characterization of distinct group I Clostridium botulinum lineages.</title>
        <authorList>
            <person name="Giordani F."/>
            <person name="Anselmo A."/>
            <person name="Fillo S."/>
            <person name="Palozzi A.M."/>
            <person name="Fortunato A."/>
            <person name="Gentile B."/>
            <person name="Ciammaruconi A."/>
            <person name="Anniballi F."/>
            <person name="De Medici D."/>
            <person name="Lista F."/>
        </authorList>
    </citation>
    <scope>NUCLEOTIDE SEQUENCE [LARGE SCALE GENOMIC DNA]</scope>
    <source>
        <strain evidence="2 3">B2 450</strain>
    </source>
</reference>
<name>A0A0D1APR6_CLOBO</name>
<dbReference type="SMART" id="SM01001">
    <property type="entry name" value="AIRC"/>
    <property type="match status" value="1"/>
</dbReference>
<dbReference type="Gene3D" id="3.40.50.1970">
    <property type="match status" value="1"/>
</dbReference>
<dbReference type="GO" id="GO:0006189">
    <property type="term" value="P:'de novo' IMP biosynthetic process"/>
    <property type="evidence" value="ECO:0007669"/>
    <property type="project" value="InterPro"/>
</dbReference>
<dbReference type="PATRIC" id="fig|1379739.3.peg.408"/>
<dbReference type="RefSeq" id="WP_003487948.1">
    <property type="nucleotide sequence ID" value="NZ_JXSU01000006.1"/>
</dbReference>
<dbReference type="Pfam" id="PF00731">
    <property type="entry name" value="AIRC"/>
    <property type="match status" value="1"/>
</dbReference>
<evidence type="ECO:0000313" key="3">
    <source>
        <dbReference type="Proteomes" id="UP000032250"/>
    </source>
</evidence>
<evidence type="ECO:0000313" key="2">
    <source>
        <dbReference type="EMBL" id="KIS25099.1"/>
    </source>
</evidence>
<dbReference type="NCBIfam" id="NF033503">
    <property type="entry name" value="LarB"/>
    <property type="match status" value="1"/>
</dbReference>
<comment type="caution">
    <text evidence="2">The sequence shown here is derived from an EMBL/GenBank/DDBJ whole genome shotgun (WGS) entry which is preliminary data.</text>
</comment>
<dbReference type="AlphaFoldDB" id="A0A0D1APR6"/>
<dbReference type="GO" id="GO:0016787">
    <property type="term" value="F:hydrolase activity"/>
    <property type="evidence" value="ECO:0007669"/>
    <property type="project" value="InterPro"/>
</dbReference>
<accession>A0A0D1APR6</accession>
<gene>
    <name evidence="2" type="ORF">N495_00540</name>
</gene>
<protein>
    <submittedName>
        <fullName evidence="2">1-(5-phosphoribosyl)-5-amino-4-imidazole-carboxylate carboxylase</fullName>
    </submittedName>
</protein>
<dbReference type="OrthoDB" id="9782511at2"/>